<proteinExistence type="predicted"/>
<dbReference type="Pfam" id="PF13966">
    <property type="entry name" value="zf-RVT"/>
    <property type="match status" value="1"/>
</dbReference>
<comment type="caution">
    <text evidence="3">The sequence shown here is derived from an EMBL/GenBank/DDBJ whole genome shotgun (WGS) entry which is preliminary data.</text>
</comment>
<keyword evidence="5" id="KW-1185">Reference proteome</keyword>
<evidence type="ECO:0000313" key="4">
    <source>
        <dbReference type="Proteomes" id="UP000525078"/>
    </source>
</evidence>
<dbReference type="EMBL" id="JAATIQ010000095">
    <property type="protein sequence ID" value="KAF4383970.1"/>
    <property type="molecule type" value="Genomic_DNA"/>
</dbReference>
<sequence>MSSPSVPSPLYVTDLKNADGSWDAMFINAVFNREDAELILGIPSTDCDLEDKIMWHYSKNGEYSVSNGYRLASDLLEEESQSDNSRLSGWWNGLWKKKIPPKVKHFVWKICHSWIPTKVSLAHRGMAIDKTCFRCSEGYEEDVFHALWGCRCTYDIWKQSGLWEQMKRQRTSNVIAFLEGLNEVWTFNVFDYFLLLSWHLWSIRNSVLHGGSAPRASDVFEWCGRYMKDYINAQSQMKLQQQRALAKWDLHSRGHCTINVDTKFLARKIVFIRGKVALLIAVEPYTI</sequence>
<protein>
    <recommendedName>
        <fullName evidence="1">Reverse transcriptase zinc-binding domain-containing protein</fullName>
    </recommendedName>
</protein>
<evidence type="ECO:0000313" key="3">
    <source>
        <dbReference type="EMBL" id="KAF4383970.1"/>
    </source>
</evidence>
<gene>
    <name evidence="2" type="ORF">F8388_008350</name>
    <name evidence="3" type="ORF">G4B88_016403</name>
</gene>
<dbReference type="Proteomes" id="UP000525078">
    <property type="component" value="Unassembled WGS sequence"/>
</dbReference>
<evidence type="ECO:0000313" key="5">
    <source>
        <dbReference type="Proteomes" id="UP000583929"/>
    </source>
</evidence>
<name>A0A7J6GNP7_CANSA</name>
<dbReference type="Proteomes" id="UP000583929">
    <property type="component" value="Unassembled WGS sequence"/>
</dbReference>
<evidence type="ECO:0000313" key="2">
    <source>
        <dbReference type="EMBL" id="KAF4359788.1"/>
    </source>
</evidence>
<organism evidence="3 5">
    <name type="scientific">Cannabis sativa</name>
    <name type="common">Hemp</name>
    <name type="synonym">Marijuana</name>
    <dbReference type="NCBI Taxonomy" id="3483"/>
    <lineage>
        <taxon>Eukaryota</taxon>
        <taxon>Viridiplantae</taxon>
        <taxon>Streptophyta</taxon>
        <taxon>Embryophyta</taxon>
        <taxon>Tracheophyta</taxon>
        <taxon>Spermatophyta</taxon>
        <taxon>Magnoliopsida</taxon>
        <taxon>eudicotyledons</taxon>
        <taxon>Gunneridae</taxon>
        <taxon>Pentapetalae</taxon>
        <taxon>rosids</taxon>
        <taxon>fabids</taxon>
        <taxon>Rosales</taxon>
        <taxon>Cannabaceae</taxon>
        <taxon>Cannabis</taxon>
    </lineage>
</organism>
<dbReference type="InterPro" id="IPR026960">
    <property type="entry name" value="RVT-Znf"/>
</dbReference>
<dbReference type="EMBL" id="JAATIP010000213">
    <property type="protein sequence ID" value="KAF4359788.1"/>
    <property type="molecule type" value="Genomic_DNA"/>
</dbReference>
<dbReference type="AlphaFoldDB" id="A0A7J6GNP7"/>
<feature type="domain" description="Reverse transcriptase zinc-binding" evidence="1">
    <location>
        <begin position="83"/>
        <end position="157"/>
    </location>
</feature>
<accession>A0A7J6GNP7</accession>
<evidence type="ECO:0000259" key="1">
    <source>
        <dbReference type="Pfam" id="PF13966"/>
    </source>
</evidence>
<reference evidence="4 5" key="1">
    <citation type="journal article" date="2020" name="bioRxiv">
        <title>Sequence and annotation of 42 cannabis genomes reveals extensive copy number variation in cannabinoid synthesis and pathogen resistance genes.</title>
        <authorList>
            <person name="Mckernan K.J."/>
            <person name="Helbert Y."/>
            <person name="Kane L.T."/>
            <person name="Ebling H."/>
            <person name="Zhang L."/>
            <person name="Liu B."/>
            <person name="Eaton Z."/>
            <person name="Mclaughlin S."/>
            <person name="Kingan S."/>
            <person name="Baybayan P."/>
            <person name="Concepcion G."/>
            <person name="Jordan M."/>
            <person name="Riva A."/>
            <person name="Barbazuk W."/>
            <person name="Harkins T."/>
        </authorList>
    </citation>
    <scope>NUCLEOTIDE SEQUENCE [LARGE SCALE GENOMIC DNA]</scope>
    <source>
        <strain evidence="4 5">cv. Jamaican Lion 4</strain>
        <strain evidence="3">Father</strain>
        <strain evidence="2">Mother</strain>
        <tissue evidence="3">Leaf</tissue>
    </source>
</reference>